<dbReference type="RefSeq" id="WP_115856977.1">
    <property type="nucleotide sequence ID" value="NZ_CAJUZR010000002.1"/>
</dbReference>
<reference evidence="4 5" key="1">
    <citation type="journal article" date="2018" name="Vet. Microbiol.">
        <title>Characterisation of Staphylococcus felis isolated from cats using whole genome sequencing.</title>
        <authorList>
            <person name="Worthing K."/>
            <person name="Pang S."/>
            <person name="Trott D.J."/>
            <person name="Abraham S."/>
            <person name="Coombs G.W."/>
            <person name="Jordan D."/>
            <person name="McIntyre L."/>
            <person name="Davies M.R."/>
            <person name="Norris J."/>
        </authorList>
    </citation>
    <scope>NUCLEOTIDE SEQUENCE [LARGE SCALE GENOMIC DNA]</scope>
    <source>
        <strain evidence="4 5">F25</strain>
    </source>
</reference>
<keyword evidence="4" id="KW-0378">Hydrolase</keyword>
<gene>
    <name evidence="4" type="ORF">DOS76_08180</name>
    <name evidence="3" type="ORF">I9026_04200</name>
</gene>
<dbReference type="InterPro" id="IPR036526">
    <property type="entry name" value="C-N_Hydrolase_sf"/>
</dbReference>
<sequence length="268" mass="30883">MYIQLFQIEIEPANASKNKEKIRYLFEQYVDDSIDLVVLPEMWNNGYALDRLYQLADVNLKDSYPFIKNLAKTYDVDIIAGSVSNQKKTGLYNTAFAVNRQGYKIYEYDKIHLVPMLDEPRYLDAGQKVPYTFTLSDGIQGTQIICYDLRFPELSRYPSATGAEILFFVAQWPITRLSHWRSLLQARAIENDAYVVATNSCGHDGKTEYAGHSMIISPNGDVINEANEHETVITAKIDISKVAEQRQKIPVFENMRPNIYRYFNHKNL</sequence>
<evidence type="ECO:0000313" key="4">
    <source>
        <dbReference type="EMBL" id="REI20769.1"/>
    </source>
</evidence>
<dbReference type="EMBL" id="QKYD01000121">
    <property type="protein sequence ID" value="REI20769.1"/>
    <property type="molecule type" value="Genomic_DNA"/>
</dbReference>
<keyword evidence="6" id="KW-1185">Reference proteome</keyword>
<organism evidence="4 5">
    <name type="scientific">Staphylococcus felis</name>
    <dbReference type="NCBI Taxonomy" id="46127"/>
    <lineage>
        <taxon>Bacteria</taxon>
        <taxon>Bacillati</taxon>
        <taxon>Bacillota</taxon>
        <taxon>Bacilli</taxon>
        <taxon>Bacillales</taxon>
        <taxon>Staphylococcaceae</taxon>
        <taxon>Staphylococcus</taxon>
    </lineage>
</organism>
<accession>A0AAX1RUI7</accession>
<evidence type="ECO:0000313" key="5">
    <source>
        <dbReference type="Proteomes" id="UP000256337"/>
    </source>
</evidence>
<name>A0AAX1RUI7_9STAP</name>
<dbReference type="PANTHER" id="PTHR23088:SF27">
    <property type="entry name" value="DEAMINATED GLUTATHIONE AMIDASE"/>
    <property type="match status" value="1"/>
</dbReference>
<dbReference type="Proteomes" id="UP000256337">
    <property type="component" value="Unassembled WGS sequence"/>
</dbReference>
<dbReference type="GO" id="GO:0016787">
    <property type="term" value="F:hydrolase activity"/>
    <property type="evidence" value="ECO:0007669"/>
    <property type="project" value="UniProtKB-KW"/>
</dbReference>
<comment type="caution">
    <text evidence="4">The sequence shown here is derived from an EMBL/GenBank/DDBJ whole genome shotgun (WGS) entry which is preliminary data.</text>
</comment>
<dbReference type="PROSITE" id="PS50263">
    <property type="entry name" value="CN_HYDROLASE"/>
    <property type="match status" value="1"/>
</dbReference>
<protein>
    <submittedName>
        <fullName evidence="4">Carbon-nitrogen family hydrolase</fullName>
    </submittedName>
</protein>
<dbReference type="PANTHER" id="PTHR23088">
    <property type="entry name" value="NITRILASE-RELATED"/>
    <property type="match status" value="1"/>
</dbReference>
<proteinExistence type="inferred from homology"/>
<reference evidence="3 6" key="2">
    <citation type="submission" date="2020-12" db="EMBL/GenBank/DDBJ databases">
        <title>Genomic analysis of Staphylococcus felis from a cat with skin infection.</title>
        <authorList>
            <person name="Aslantas O."/>
            <person name="Keskin O."/>
            <person name="Buyukaltay K."/>
            <person name="Gullu Yucetepe A."/>
        </authorList>
    </citation>
    <scope>NUCLEOTIDE SEQUENCE [LARGE SCALE GENOMIC DNA]</scope>
    <source>
        <strain evidence="3 6">HARRANVET</strain>
    </source>
</reference>
<feature type="domain" description="CN hydrolase" evidence="2">
    <location>
        <begin position="1"/>
        <end position="239"/>
    </location>
</feature>
<dbReference type="Pfam" id="PF00795">
    <property type="entry name" value="CN_hydrolase"/>
    <property type="match status" value="1"/>
</dbReference>
<evidence type="ECO:0000256" key="1">
    <source>
        <dbReference type="ARBA" id="ARBA00010613"/>
    </source>
</evidence>
<dbReference type="AlphaFoldDB" id="A0AAX1RUI7"/>
<dbReference type="CDD" id="cd07583">
    <property type="entry name" value="nitrilase_5"/>
    <property type="match status" value="1"/>
</dbReference>
<dbReference type="SUPFAM" id="SSF56317">
    <property type="entry name" value="Carbon-nitrogen hydrolase"/>
    <property type="match status" value="1"/>
</dbReference>
<dbReference type="Proteomes" id="UP000597038">
    <property type="component" value="Unassembled WGS sequence"/>
</dbReference>
<comment type="similarity">
    <text evidence="1">Belongs to the carbon-nitrogen hydrolase superfamily. NIT1/NIT2 family.</text>
</comment>
<evidence type="ECO:0000259" key="2">
    <source>
        <dbReference type="PROSITE" id="PS50263"/>
    </source>
</evidence>
<dbReference type="Gene3D" id="3.60.110.10">
    <property type="entry name" value="Carbon-nitrogen hydrolase"/>
    <property type="match status" value="1"/>
</dbReference>
<dbReference type="EMBL" id="JAEDAQ010000005">
    <property type="protein sequence ID" value="MBH9580568.1"/>
    <property type="molecule type" value="Genomic_DNA"/>
</dbReference>
<evidence type="ECO:0000313" key="6">
    <source>
        <dbReference type="Proteomes" id="UP000597038"/>
    </source>
</evidence>
<dbReference type="InterPro" id="IPR003010">
    <property type="entry name" value="C-N_Hydrolase"/>
</dbReference>
<evidence type="ECO:0000313" key="3">
    <source>
        <dbReference type="EMBL" id="MBH9580568.1"/>
    </source>
</evidence>